<feature type="compositionally biased region" description="Basic and acidic residues" evidence="1">
    <location>
        <begin position="7"/>
        <end position="20"/>
    </location>
</feature>
<accession>A0A8H7AFM8</accession>
<comment type="caution">
    <text evidence="2">The sequence shown here is derived from an EMBL/GenBank/DDBJ whole genome shotgun (WGS) entry which is preliminary data.</text>
</comment>
<dbReference type="Proteomes" id="UP000606974">
    <property type="component" value="Unassembled WGS sequence"/>
</dbReference>
<keyword evidence="3" id="KW-1185">Reference proteome</keyword>
<dbReference type="EMBL" id="JAACFV010000090">
    <property type="protein sequence ID" value="KAF7506251.1"/>
    <property type="molecule type" value="Genomic_DNA"/>
</dbReference>
<evidence type="ECO:0000256" key="1">
    <source>
        <dbReference type="SAM" id="MobiDB-lite"/>
    </source>
</evidence>
<feature type="region of interest" description="Disordered" evidence="1">
    <location>
        <begin position="1"/>
        <end position="20"/>
    </location>
</feature>
<name>A0A8H7AFM8_9EURO</name>
<protein>
    <submittedName>
        <fullName evidence="2">Uncharacterized protein</fullName>
    </submittedName>
</protein>
<gene>
    <name evidence="2" type="ORF">GJ744_012059</name>
</gene>
<dbReference type="AlphaFoldDB" id="A0A8H7AFM8"/>
<sequence length="82" mass="9001">MVGQNRTEPDKVTEKQESNVKQKASLRSLRAAVLLVQHIKRELVYGPLRAAILLLNPVTCKKGPWFGSGTGWKDISALTGNS</sequence>
<reference evidence="2" key="1">
    <citation type="submission" date="2020-02" db="EMBL/GenBank/DDBJ databases">
        <authorList>
            <person name="Palmer J.M."/>
        </authorList>
    </citation>
    <scope>NUCLEOTIDE SEQUENCE</scope>
    <source>
        <strain evidence="2">EPUS1.4</strain>
        <tissue evidence="2">Thallus</tissue>
    </source>
</reference>
<organism evidence="2 3">
    <name type="scientific">Endocarpon pusillum</name>
    <dbReference type="NCBI Taxonomy" id="364733"/>
    <lineage>
        <taxon>Eukaryota</taxon>
        <taxon>Fungi</taxon>
        <taxon>Dikarya</taxon>
        <taxon>Ascomycota</taxon>
        <taxon>Pezizomycotina</taxon>
        <taxon>Eurotiomycetes</taxon>
        <taxon>Chaetothyriomycetidae</taxon>
        <taxon>Verrucariales</taxon>
        <taxon>Verrucariaceae</taxon>
        <taxon>Endocarpon</taxon>
    </lineage>
</organism>
<proteinExistence type="predicted"/>
<evidence type="ECO:0000313" key="3">
    <source>
        <dbReference type="Proteomes" id="UP000606974"/>
    </source>
</evidence>
<evidence type="ECO:0000313" key="2">
    <source>
        <dbReference type="EMBL" id="KAF7506251.1"/>
    </source>
</evidence>